<dbReference type="GO" id="GO:0004623">
    <property type="term" value="F:phospholipase A2 activity"/>
    <property type="evidence" value="ECO:0007669"/>
    <property type="project" value="InterPro"/>
</dbReference>
<accession>A0A6A0HD84</accession>
<reference evidence="5" key="1">
    <citation type="submission" date="2014-08" db="EMBL/GenBank/DDBJ databases">
        <authorList>
            <person name="Murali S."/>
            <person name="Richards S."/>
            <person name="Bandaranaike D."/>
            <person name="Bellair M."/>
            <person name="Blankenburg K."/>
            <person name="Chao H."/>
            <person name="Dinh H."/>
            <person name="Doddapaneni H."/>
            <person name="Dugan-Rocha S."/>
            <person name="Elkadiri S."/>
            <person name="Gnanaolivu R."/>
            <person name="Hughes D."/>
            <person name="Lee S."/>
            <person name="Li M."/>
            <person name="Ming W."/>
            <person name="Munidasa M."/>
            <person name="Muniz J."/>
            <person name="Nguyen L."/>
            <person name="Osuji N."/>
            <person name="Pu L.-L."/>
            <person name="Puazo M."/>
            <person name="Skinner E."/>
            <person name="Qu C."/>
            <person name="Quiroz J."/>
            <person name="Raj R."/>
            <person name="Weissenberger G."/>
            <person name="Xin Y."/>
            <person name="Zou X."/>
            <person name="Han Y."/>
            <person name="Worley K."/>
            <person name="Muzny D."/>
            <person name="Gibbs R."/>
        </authorList>
    </citation>
    <scope>NUCLEOTIDE SEQUENCE</scope>
    <source>
        <strain evidence="5">HAZT.00-mixed</strain>
        <tissue evidence="5">Whole organism</tissue>
    </source>
</reference>
<protein>
    <recommendedName>
        <fullName evidence="4">Phospholipase A2-like central domain-containing protein</fullName>
    </recommendedName>
</protein>
<evidence type="ECO:0000256" key="3">
    <source>
        <dbReference type="ARBA" id="ARBA00023098"/>
    </source>
</evidence>
<feature type="domain" description="Phospholipase A2-like central" evidence="4">
    <location>
        <begin position="12"/>
        <end position="83"/>
    </location>
</feature>
<dbReference type="GO" id="GO:0006644">
    <property type="term" value="P:phospholipid metabolic process"/>
    <property type="evidence" value="ECO:0007669"/>
    <property type="project" value="InterPro"/>
</dbReference>
<evidence type="ECO:0000313" key="5">
    <source>
        <dbReference type="EMBL" id="KAA0203201.1"/>
    </source>
</evidence>
<reference evidence="5" key="3">
    <citation type="submission" date="2019-06" db="EMBL/GenBank/DDBJ databases">
        <authorList>
            <person name="Poynton C."/>
            <person name="Hasenbein S."/>
            <person name="Benoit J.B."/>
            <person name="Sepulveda M.S."/>
            <person name="Poelchau M.F."/>
            <person name="Murali S.C."/>
            <person name="Chen S."/>
            <person name="Glastad K.M."/>
            <person name="Werren J.H."/>
            <person name="Vineis J.H."/>
            <person name="Bowen J.L."/>
            <person name="Friedrich M."/>
            <person name="Jones J."/>
            <person name="Robertson H.M."/>
            <person name="Feyereisen R."/>
            <person name="Mechler-Hickson A."/>
            <person name="Mathers N."/>
            <person name="Lee C.E."/>
            <person name="Colbourne J.K."/>
            <person name="Biales A."/>
            <person name="Johnston J.S."/>
            <person name="Wellborn G.A."/>
            <person name="Rosendale A.J."/>
            <person name="Cridge A.G."/>
            <person name="Munoz-Torres M.C."/>
            <person name="Bain P.A."/>
            <person name="Manny A.R."/>
            <person name="Major K.M."/>
            <person name="Lambert F.N."/>
            <person name="Vulpe C.D."/>
            <person name="Tuck P."/>
            <person name="Blalock B.J."/>
            <person name="Lin Y.-Y."/>
            <person name="Smith M.E."/>
            <person name="Ochoa-Acuna H."/>
            <person name="Chen M.-J.M."/>
            <person name="Childers C.P."/>
            <person name="Qu J."/>
            <person name="Dugan S."/>
            <person name="Lee S.L."/>
            <person name="Chao H."/>
            <person name="Dinh H."/>
            <person name="Han Y."/>
            <person name="Doddapaneni H."/>
            <person name="Worley K.C."/>
            <person name="Muzny D.M."/>
            <person name="Gibbs R.A."/>
            <person name="Richards S."/>
        </authorList>
    </citation>
    <scope>NUCLEOTIDE SEQUENCE</scope>
    <source>
        <strain evidence="5">HAZT.00-mixed</strain>
        <tissue evidence="5">Whole organism</tissue>
    </source>
</reference>
<comment type="cofactor">
    <cofactor evidence="1">
        <name>Ca(2+)</name>
        <dbReference type="ChEBI" id="CHEBI:29108"/>
    </cofactor>
</comment>
<gene>
    <name evidence="5" type="ORF">HAZT_HAZT010922</name>
</gene>
<dbReference type="GO" id="GO:0016042">
    <property type="term" value="P:lipid catabolic process"/>
    <property type="evidence" value="ECO:0007669"/>
    <property type="project" value="UniProtKB-KW"/>
</dbReference>
<reference evidence="5" key="2">
    <citation type="journal article" date="2018" name="Environ. Sci. Technol.">
        <title>The Toxicogenome of Hyalella azteca: A Model for Sediment Ecotoxicology and Evolutionary Toxicology.</title>
        <authorList>
            <person name="Poynton H.C."/>
            <person name="Hasenbein S."/>
            <person name="Benoit J.B."/>
            <person name="Sepulveda M.S."/>
            <person name="Poelchau M.F."/>
            <person name="Hughes D.S.T."/>
            <person name="Murali S.C."/>
            <person name="Chen S."/>
            <person name="Glastad K.M."/>
            <person name="Goodisman M.A.D."/>
            <person name="Werren J.H."/>
            <person name="Vineis J.H."/>
            <person name="Bowen J.L."/>
            <person name="Friedrich M."/>
            <person name="Jones J."/>
            <person name="Robertson H.M."/>
            <person name="Feyereisen R."/>
            <person name="Mechler-Hickson A."/>
            <person name="Mathers N."/>
            <person name="Lee C.E."/>
            <person name="Colbourne J.K."/>
            <person name="Biales A."/>
            <person name="Johnston J.S."/>
            <person name="Wellborn G.A."/>
            <person name="Rosendale A.J."/>
            <person name="Cridge A.G."/>
            <person name="Munoz-Torres M.C."/>
            <person name="Bain P.A."/>
            <person name="Manny A.R."/>
            <person name="Major K.M."/>
            <person name="Lambert F.N."/>
            <person name="Vulpe C.D."/>
            <person name="Tuck P."/>
            <person name="Blalock B.J."/>
            <person name="Lin Y.Y."/>
            <person name="Smith M.E."/>
            <person name="Ochoa-Acuna H."/>
            <person name="Chen M.M."/>
            <person name="Childers C.P."/>
            <person name="Qu J."/>
            <person name="Dugan S."/>
            <person name="Lee S.L."/>
            <person name="Chao H."/>
            <person name="Dinh H."/>
            <person name="Han Y."/>
            <person name="Doddapaneni H."/>
            <person name="Worley K.C."/>
            <person name="Muzny D.M."/>
            <person name="Gibbs R.A."/>
            <person name="Richards S."/>
        </authorList>
    </citation>
    <scope>NUCLEOTIDE SEQUENCE</scope>
    <source>
        <strain evidence="5">HAZT.00-mixed</strain>
        <tissue evidence="5">Whole organism</tissue>
    </source>
</reference>
<organism evidence="5">
    <name type="scientific">Hyalella azteca</name>
    <name type="common">Amphipod</name>
    <dbReference type="NCBI Taxonomy" id="294128"/>
    <lineage>
        <taxon>Eukaryota</taxon>
        <taxon>Metazoa</taxon>
        <taxon>Ecdysozoa</taxon>
        <taxon>Arthropoda</taxon>
        <taxon>Crustacea</taxon>
        <taxon>Multicrustacea</taxon>
        <taxon>Malacostraca</taxon>
        <taxon>Eumalacostraca</taxon>
        <taxon>Peracarida</taxon>
        <taxon>Amphipoda</taxon>
        <taxon>Senticaudata</taxon>
        <taxon>Talitrida</taxon>
        <taxon>Talitroidea</taxon>
        <taxon>Hyalellidae</taxon>
        <taxon>Hyalella</taxon>
    </lineage>
</organism>
<dbReference type="Proteomes" id="UP000711488">
    <property type="component" value="Unassembled WGS sequence"/>
</dbReference>
<dbReference type="GO" id="GO:0050482">
    <property type="term" value="P:arachidonate secretion"/>
    <property type="evidence" value="ECO:0007669"/>
    <property type="project" value="InterPro"/>
</dbReference>
<keyword evidence="3" id="KW-0443">Lipid metabolism</keyword>
<dbReference type="InterPro" id="IPR036444">
    <property type="entry name" value="PLipase_A2_dom_sf"/>
</dbReference>
<dbReference type="EMBL" id="JQDR03002189">
    <property type="protein sequence ID" value="KAA0203201.1"/>
    <property type="molecule type" value="Genomic_DNA"/>
</dbReference>
<dbReference type="InterPro" id="IPR016090">
    <property type="entry name" value="PLA2-like_dom"/>
</dbReference>
<proteinExistence type="predicted"/>
<sequence>MRARRSLTDLFILPGTLWCGHSHRASSSLELSGHMDADACCRLHDYCPWNIPSLSSKFGLFNSNFITMSHCGCDTRFRRSLAAVFMIPNTQWCGVGNTAQNFAHLGGHMGADHCCREHDHVCPYTITSFQTKYGLTNWSMKTYSHCSCDM</sequence>
<dbReference type="SUPFAM" id="SSF48619">
    <property type="entry name" value="Phospholipase A2, PLA2"/>
    <property type="match status" value="2"/>
</dbReference>
<dbReference type="PANTHER" id="PTHR12253">
    <property type="entry name" value="RH14732P"/>
    <property type="match status" value="1"/>
</dbReference>
<dbReference type="Pfam" id="PF05826">
    <property type="entry name" value="Phospholip_A2_2"/>
    <property type="match status" value="2"/>
</dbReference>
<comment type="caution">
    <text evidence="5">The sequence shown here is derived from an EMBL/GenBank/DDBJ whole genome shotgun (WGS) entry which is preliminary data.</text>
</comment>
<name>A0A6A0HD84_HYAAZ</name>
<keyword evidence="2" id="KW-0442">Lipid degradation</keyword>
<dbReference type="Gene3D" id="1.20.90.10">
    <property type="entry name" value="Phospholipase A2 domain"/>
    <property type="match status" value="2"/>
</dbReference>
<feature type="domain" description="Phospholipase A2-like central" evidence="4">
    <location>
        <begin position="87"/>
        <end position="149"/>
    </location>
</feature>
<evidence type="ECO:0000256" key="1">
    <source>
        <dbReference type="ARBA" id="ARBA00001913"/>
    </source>
</evidence>
<evidence type="ECO:0000256" key="2">
    <source>
        <dbReference type="ARBA" id="ARBA00022963"/>
    </source>
</evidence>
<feature type="non-terminal residue" evidence="5">
    <location>
        <position position="150"/>
    </location>
</feature>
<evidence type="ECO:0000259" key="4">
    <source>
        <dbReference type="Pfam" id="PF05826"/>
    </source>
</evidence>
<dbReference type="AlphaFoldDB" id="A0A6A0HD84"/>